<comment type="caution">
    <text evidence="1">The sequence shown here is derived from an EMBL/GenBank/DDBJ whole genome shotgun (WGS) entry which is preliminary data.</text>
</comment>
<proteinExistence type="predicted"/>
<reference evidence="1 2" key="1">
    <citation type="submission" date="2016-10" db="EMBL/GenBank/DDBJ databases">
        <title>Comparative genomics of Bacillus thuringiensis reveals a path to pathogens against multiple invertebrate hosts.</title>
        <authorList>
            <person name="Zheng J."/>
            <person name="Gao Q."/>
            <person name="Liu H."/>
            <person name="Peng D."/>
            <person name="Ruan L."/>
            <person name="Sun M."/>
        </authorList>
    </citation>
    <scope>NUCLEOTIDE SEQUENCE [LARGE SCALE GENOMIC DNA]</scope>
    <source>
        <strain evidence="1">BGSC 4BX1</strain>
    </source>
</reference>
<dbReference type="AlphaFoldDB" id="A0A243AUZ7"/>
<evidence type="ECO:0000313" key="1">
    <source>
        <dbReference type="EMBL" id="OTY32720.1"/>
    </source>
</evidence>
<accession>A0A243AUZ7</accession>
<sequence>MSEKRKDGKMQKPTVKRNIIVETVGELNVELFAESFIKMVRAEMREAKEREAKEKEAEMGKTE</sequence>
<evidence type="ECO:0000313" key="2">
    <source>
        <dbReference type="Proteomes" id="UP000195089"/>
    </source>
</evidence>
<dbReference type="EMBL" id="NFDL01000131">
    <property type="protein sequence ID" value="OTY32720.1"/>
    <property type="molecule type" value="Genomic_DNA"/>
</dbReference>
<name>A0A243AUZ7_BACTU</name>
<protein>
    <submittedName>
        <fullName evidence="1">Uncharacterized protein</fullName>
    </submittedName>
</protein>
<dbReference type="Proteomes" id="UP000195089">
    <property type="component" value="Unassembled WGS sequence"/>
</dbReference>
<gene>
    <name evidence="1" type="ORF">BK742_32360</name>
</gene>
<dbReference type="RefSeq" id="WP_088120975.1">
    <property type="nucleotide sequence ID" value="NZ_NFDL01000131.1"/>
</dbReference>
<organism evidence="1 2">
    <name type="scientific">Bacillus thuringiensis serovar pingluonsis</name>
    <dbReference type="NCBI Taxonomy" id="180881"/>
    <lineage>
        <taxon>Bacteria</taxon>
        <taxon>Bacillati</taxon>
        <taxon>Bacillota</taxon>
        <taxon>Bacilli</taxon>
        <taxon>Bacillales</taxon>
        <taxon>Bacillaceae</taxon>
        <taxon>Bacillus</taxon>
        <taxon>Bacillus cereus group</taxon>
    </lineage>
</organism>